<feature type="binding site" evidence="3">
    <location>
        <begin position="217"/>
        <end position="225"/>
    </location>
    <ligand>
        <name>GTP</name>
        <dbReference type="ChEBI" id="CHEBI:37565"/>
    </ligand>
</feature>
<sequence length="343" mass="37894">MSKRRLSDRQKDRIQSIQERRRQRAINSNAVAVEEIENLNNLGPEILGTVVTNFGAQVDVEAAETEIRGRVVRCHMRANLESLVTGDKVIWRFAEPHGVIVARQDRESELMRPDIYGKLRPVAANVNLIAIVFSPKPAAFSNLLDRYLVASEVQGIKPVLILNKSDMLDSSEFDDISQLVKNYQFVGYDVLQVSAKTGQGIDALQDYLAKSTAIFVGQSGVGKSSLINLLQPAANMQVGALSVGKEKGTHTTTVSKLFHLSGGGTLIDSPGIREFALTHLTKDQVINGFVDFRPYLGHCKFRDCNHNKEIGCSLLAAVATNKVLADRLHNYRQILLSQESSRL</sequence>
<dbReference type="Pfam" id="PF03193">
    <property type="entry name" value="RsgA_GTPase"/>
    <property type="match status" value="1"/>
</dbReference>
<dbReference type="GO" id="GO:0019843">
    <property type="term" value="F:rRNA binding"/>
    <property type="evidence" value="ECO:0007669"/>
    <property type="project" value="UniProtKB-KW"/>
</dbReference>
<feature type="binding site" evidence="3">
    <location>
        <position position="312"/>
    </location>
    <ligand>
        <name>Zn(2+)</name>
        <dbReference type="ChEBI" id="CHEBI:29105"/>
    </ligand>
</feature>
<keyword evidence="1 3" id="KW-0547">Nucleotide-binding</keyword>
<dbReference type="GO" id="GO:0005525">
    <property type="term" value="F:GTP binding"/>
    <property type="evidence" value="ECO:0007669"/>
    <property type="project" value="UniProtKB-UniRule"/>
</dbReference>
<evidence type="ECO:0000256" key="3">
    <source>
        <dbReference type="HAMAP-Rule" id="MF_01820"/>
    </source>
</evidence>
<dbReference type="GO" id="GO:0042274">
    <property type="term" value="P:ribosomal small subunit biogenesis"/>
    <property type="evidence" value="ECO:0007669"/>
    <property type="project" value="UniProtKB-UniRule"/>
</dbReference>
<feature type="domain" description="EngC GTPase" evidence="5">
    <location>
        <begin position="124"/>
        <end position="273"/>
    </location>
</feature>
<dbReference type="PROSITE" id="PS51721">
    <property type="entry name" value="G_CP"/>
    <property type="match status" value="1"/>
</dbReference>
<comment type="caution">
    <text evidence="7">The sequence shown here is derived from an EMBL/GenBank/DDBJ whole genome shotgun (WGS) entry which is preliminary data.</text>
</comment>
<comment type="cofactor">
    <cofactor evidence="3">
        <name>Zn(2+)</name>
        <dbReference type="ChEBI" id="CHEBI:29105"/>
    </cofactor>
    <text evidence="3">Binds 1 zinc ion per subunit.</text>
</comment>
<evidence type="ECO:0000259" key="5">
    <source>
        <dbReference type="PROSITE" id="PS50936"/>
    </source>
</evidence>
<dbReference type="Gene3D" id="3.40.50.300">
    <property type="entry name" value="P-loop containing nucleotide triphosphate hydrolases"/>
    <property type="match status" value="1"/>
</dbReference>
<dbReference type="PROSITE" id="PS50936">
    <property type="entry name" value="ENGC_GTPASE"/>
    <property type="match status" value="1"/>
</dbReference>
<keyword evidence="3" id="KW-0378">Hydrolase</keyword>
<proteinExistence type="inferred from homology"/>
<keyword evidence="3" id="KW-0963">Cytoplasm</keyword>
<feature type="binding site" evidence="3">
    <location>
        <position position="299"/>
    </location>
    <ligand>
        <name>Zn(2+)</name>
        <dbReference type="ChEBI" id="CHEBI:29105"/>
    </ligand>
</feature>
<dbReference type="InterPro" id="IPR027417">
    <property type="entry name" value="P-loop_NTPase"/>
</dbReference>
<keyword evidence="2 3" id="KW-0342">GTP-binding</keyword>
<dbReference type="HAMAP" id="MF_01820">
    <property type="entry name" value="GTPase_RsgA"/>
    <property type="match status" value="1"/>
</dbReference>
<comment type="similarity">
    <text evidence="3">Belongs to the TRAFAC class YlqF/YawG GTPase family. RsgA subfamily.</text>
</comment>
<feature type="binding site" evidence="3">
    <location>
        <position position="304"/>
    </location>
    <ligand>
        <name>Zn(2+)</name>
        <dbReference type="ChEBI" id="CHEBI:29105"/>
    </ligand>
</feature>
<reference evidence="7 8" key="1">
    <citation type="submission" date="2019-02" db="EMBL/GenBank/DDBJ databases">
        <title>Prokaryotic population dynamics and viral predation in marine succession experiment using metagenomics: the confinement effect.</title>
        <authorList>
            <person name="Haro-Moreno J.M."/>
            <person name="Rodriguez-Valera F."/>
            <person name="Lopez-Perez M."/>
        </authorList>
    </citation>
    <scope>NUCLEOTIDE SEQUENCE [LARGE SCALE GENOMIC DNA]</scope>
    <source>
        <strain evidence="7">MED-G170</strain>
    </source>
</reference>
<keyword evidence="3" id="KW-0862">Zinc</keyword>
<dbReference type="EC" id="3.6.1.-" evidence="3"/>
<evidence type="ECO:0000256" key="4">
    <source>
        <dbReference type="SAM" id="MobiDB-lite"/>
    </source>
</evidence>
<dbReference type="InterPro" id="IPR004881">
    <property type="entry name" value="Ribosome_biogen_GTPase_RsgA"/>
</dbReference>
<dbReference type="CDD" id="cd01854">
    <property type="entry name" value="YjeQ_EngC"/>
    <property type="match status" value="1"/>
</dbReference>
<name>A0A520MPF7_9GAMM</name>
<dbReference type="InterPro" id="IPR010914">
    <property type="entry name" value="RsgA_GTPase_dom"/>
</dbReference>
<gene>
    <name evidence="3 7" type="primary">rsgA</name>
    <name evidence="7" type="ORF">EVB03_00695</name>
</gene>
<dbReference type="GO" id="GO:0046872">
    <property type="term" value="F:metal ion binding"/>
    <property type="evidence" value="ECO:0007669"/>
    <property type="project" value="UniProtKB-KW"/>
</dbReference>
<protein>
    <recommendedName>
        <fullName evidence="3">Small ribosomal subunit biogenesis GTPase RsgA</fullName>
        <ecNumber evidence="3">3.6.1.-</ecNumber>
    </recommendedName>
</protein>
<dbReference type="PANTHER" id="PTHR32120:SF11">
    <property type="entry name" value="SMALL RIBOSOMAL SUBUNIT BIOGENESIS GTPASE RSGA 1, MITOCHONDRIAL-RELATED"/>
    <property type="match status" value="1"/>
</dbReference>
<feature type="binding site" evidence="3">
    <location>
        <begin position="163"/>
        <end position="166"/>
    </location>
    <ligand>
        <name>GTP</name>
        <dbReference type="ChEBI" id="CHEBI:37565"/>
    </ligand>
</feature>
<comment type="subcellular location">
    <subcellularLocation>
        <location evidence="3">Cytoplasm</location>
    </subcellularLocation>
</comment>
<dbReference type="Gene3D" id="2.40.50.140">
    <property type="entry name" value="Nucleic acid-binding proteins"/>
    <property type="match status" value="1"/>
</dbReference>
<keyword evidence="3" id="KW-0479">Metal-binding</keyword>
<dbReference type="AlphaFoldDB" id="A0A520MPF7"/>
<dbReference type="NCBIfam" id="TIGR00157">
    <property type="entry name" value="ribosome small subunit-dependent GTPase A"/>
    <property type="match status" value="1"/>
</dbReference>
<dbReference type="GO" id="GO:0003924">
    <property type="term" value="F:GTPase activity"/>
    <property type="evidence" value="ECO:0007669"/>
    <property type="project" value="UniProtKB-UniRule"/>
</dbReference>
<dbReference type="PANTHER" id="PTHR32120">
    <property type="entry name" value="SMALL RIBOSOMAL SUBUNIT BIOGENESIS GTPASE RSGA"/>
    <property type="match status" value="1"/>
</dbReference>
<evidence type="ECO:0000259" key="6">
    <source>
        <dbReference type="PROSITE" id="PS51721"/>
    </source>
</evidence>
<dbReference type="Proteomes" id="UP000315889">
    <property type="component" value="Unassembled WGS sequence"/>
</dbReference>
<feature type="binding site" evidence="3">
    <location>
        <position position="306"/>
    </location>
    <ligand>
        <name>Zn(2+)</name>
        <dbReference type="ChEBI" id="CHEBI:29105"/>
    </ligand>
</feature>
<evidence type="ECO:0000313" key="8">
    <source>
        <dbReference type="Proteomes" id="UP000315889"/>
    </source>
</evidence>
<dbReference type="EMBL" id="SHBP01000001">
    <property type="protein sequence ID" value="RZO23109.1"/>
    <property type="molecule type" value="Genomic_DNA"/>
</dbReference>
<comment type="function">
    <text evidence="3">One of several proteins that assist in the late maturation steps of the functional core of the 30S ribosomal subunit. Helps release RbfA from mature subunits. May play a role in the assembly of ribosomal proteins into the subunit. Circularly permuted GTPase that catalyzes slow GTP hydrolysis, GTPase activity is stimulated by the 30S ribosomal subunit.</text>
</comment>
<dbReference type="SUPFAM" id="SSF52540">
    <property type="entry name" value="P-loop containing nucleoside triphosphate hydrolases"/>
    <property type="match status" value="1"/>
</dbReference>
<evidence type="ECO:0000313" key="7">
    <source>
        <dbReference type="EMBL" id="RZO23109.1"/>
    </source>
</evidence>
<keyword evidence="3" id="KW-0699">rRNA-binding</keyword>
<feature type="domain" description="CP-type G" evidence="6">
    <location>
        <begin position="107"/>
        <end position="275"/>
    </location>
</feature>
<comment type="subunit">
    <text evidence="3">Monomer. Associates with 30S ribosomal subunit, binds 16S rRNA.</text>
</comment>
<feature type="region of interest" description="Disordered" evidence="4">
    <location>
        <begin position="1"/>
        <end position="20"/>
    </location>
</feature>
<dbReference type="NCBIfam" id="NF008931">
    <property type="entry name" value="PRK12288.1"/>
    <property type="match status" value="1"/>
</dbReference>
<dbReference type="GO" id="GO:0005737">
    <property type="term" value="C:cytoplasm"/>
    <property type="evidence" value="ECO:0007669"/>
    <property type="project" value="UniProtKB-SubCell"/>
</dbReference>
<accession>A0A520MPF7</accession>
<keyword evidence="3" id="KW-0690">Ribosome biogenesis</keyword>
<keyword evidence="3" id="KW-0694">RNA-binding</keyword>
<dbReference type="Gene3D" id="1.10.40.50">
    <property type="entry name" value="Probable gtpase engc, domain 3"/>
    <property type="match status" value="1"/>
</dbReference>
<evidence type="ECO:0000256" key="1">
    <source>
        <dbReference type="ARBA" id="ARBA00022741"/>
    </source>
</evidence>
<evidence type="ECO:0000256" key="2">
    <source>
        <dbReference type="ARBA" id="ARBA00023134"/>
    </source>
</evidence>
<dbReference type="InterPro" id="IPR012340">
    <property type="entry name" value="NA-bd_OB-fold"/>
</dbReference>
<dbReference type="InterPro" id="IPR030378">
    <property type="entry name" value="G_CP_dom"/>
</dbReference>
<organism evidence="7 8">
    <name type="scientific">SAR92 clade bacterium</name>
    <dbReference type="NCBI Taxonomy" id="2315479"/>
    <lineage>
        <taxon>Bacteria</taxon>
        <taxon>Pseudomonadati</taxon>
        <taxon>Pseudomonadota</taxon>
        <taxon>Gammaproteobacteria</taxon>
        <taxon>Cellvibrionales</taxon>
        <taxon>Porticoccaceae</taxon>
        <taxon>SAR92 clade</taxon>
    </lineage>
</organism>